<evidence type="ECO:0000256" key="4">
    <source>
        <dbReference type="ARBA" id="ARBA00022960"/>
    </source>
</evidence>
<dbReference type="InterPro" id="IPR038063">
    <property type="entry name" value="Transpep_catalytic_dom"/>
</dbReference>
<dbReference type="InterPro" id="IPR005490">
    <property type="entry name" value="LD_TPept_cat_dom"/>
</dbReference>
<dbReference type="PANTHER" id="PTHR41533:SF2">
    <property type="entry name" value="BLR7131 PROTEIN"/>
    <property type="match status" value="1"/>
</dbReference>
<gene>
    <name evidence="9" type="ORF">SAMN04489760_13112</name>
</gene>
<evidence type="ECO:0000256" key="3">
    <source>
        <dbReference type="ARBA" id="ARBA00022679"/>
    </source>
</evidence>
<dbReference type="GO" id="GO:0008360">
    <property type="term" value="P:regulation of cell shape"/>
    <property type="evidence" value="ECO:0007669"/>
    <property type="project" value="UniProtKB-UniRule"/>
</dbReference>
<dbReference type="InterPro" id="IPR045380">
    <property type="entry name" value="LD_TPept_scaffold_dom"/>
</dbReference>
<keyword evidence="6 7" id="KW-0961">Cell wall biogenesis/degradation</keyword>
<dbReference type="GO" id="GO:0071555">
    <property type="term" value="P:cell wall organization"/>
    <property type="evidence" value="ECO:0007669"/>
    <property type="project" value="UniProtKB-UniRule"/>
</dbReference>
<dbReference type="OrthoDB" id="9778545at2"/>
<accession>A0A1H8A634</accession>
<dbReference type="EMBL" id="FOBS01000031">
    <property type="protein sequence ID" value="SEM65946.1"/>
    <property type="molecule type" value="Genomic_DNA"/>
</dbReference>
<dbReference type="RefSeq" id="WP_093884515.1">
    <property type="nucleotide sequence ID" value="NZ_FOBS01000031.1"/>
</dbReference>
<keyword evidence="4 7" id="KW-0133">Cell shape</keyword>
<evidence type="ECO:0000256" key="5">
    <source>
        <dbReference type="ARBA" id="ARBA00022984"/>
    </source>
</evidence>
<dbReference type="Proteomes" id="UP000198744">
    <property type="component" value="Unassembled WGS sequence"/>
</dbReference>
<dbReference type="PANTHER" id="PTHR41533">
    <property type="entry name" value="L,D-TRANSPEPTIDASE HI_1667-RELATED"/>
    <property type="match status" value="1"/>
</dbReference>
<dbReference type="InterPro" id="IPR052905">
    <property type="entry name" value="LD-transpeptidase_YkuD-like"/>
</dbReference>
<feature type="domain" description="L,D-TPase catalytic" evidence="8">
    <location>
        <begin position="326"/>
        <end position="510"/>
    </location>
</feature>
<feature type="active site" description="Nucleophile" evidence="7">
    <location>
        <position position="480"/>
    </location>
</feature>
<dbReference type="GO" id="GO:0016740">
    <property type="term" value="F:transferase activity"/>
    <property type="evidence" value="ECO:0007669"/>
    <property type="project" value="UniProtKB-KW"/>
</dbReference>
<evidence type="ECO:0000313" key="9">
    <source>
        <dbReference type="EMBL" id="SEM65946.1"/>
    </source>
</evidence>
<keyword evidence="3" id="KW-0808">Transferase</keyword>
<evidence type="ECO:0000313" key="10">
    <source>
        <dbReference type="Proteomes" id="UP000198744"/>
    </source>
</evidence>
<feature type="active site" description="Proton donor/acceptor" evidence="7">
    <location>
        <position position="461"/>
    </location>
</feature>
<protein>
    <submittedName>
        <fullName evidence="9">Murein L,D-transpeptidase YcbB/YkuD</fullName>
    </submittedName>
</protein>
<evidence type="ECO:0000256" key="1">
    <source>
        <dbReference type="ARBA" id="ARBA00004752"/>
    </source>
</evidence>
<organism evidence="9 10">
    <name type="scientific">Syntrophus gentianae</name>
    <dbReference type="NCBI Taxonomy" id="43775"/>
    <lineage>
        <taxon>Bacteria</taxon>
        <taxon>Pseudomonadati</taxon>
        <taxon>Thermodesulfobacteriota</taxon>
        <taxon>Syntrophia</taxon>
        <taxon>Syntrophales</taxon>
        <taxon>Syntrophaceae</taxon>
        <taxon>Syntrophus</taxon>
    </lineage>
</organism>
<dbReference type="GO" id="GO:0009252">
    <property type="term" value="P:peptidoglycan biosynthetic process"/>
    <property type="evidence" value="ECO:0007669"/>
    <property type="project" value="UniProtKB-UniPathway"/>
</dbReference>
<dbReference type="STRING" id="43775.SAMN04489760_13112"/>
<evidence type="ECO:0000259" key="8">
    <source>
        <dbReference type="PROSITE" id="PS52029"/>
    </source>
</evidence>
<evidence type="ECO:0000256" key="7">
    <source>
        <dbReference type="PROSITE-ProRule" id="PRU01373"/>
    </source>
</evidence>
<dbReference type="SUPFAM" id="SSF47090">
    <property type="entry name" value="PGBD-like"/>
    <property type="match status" value="1"/>
</dbReference>
<keyword evidence="5 7" id="KW-0573">Peptidoglycan synthesis</keyword>
<dbReference type="GO" id="GO:0004180">
    <property type="term" value="F:carboxypeptidase activity"/>
    <property type="evidence" value="ECO:0007669"/>
    <property type="project" value="UniProtKB-ARBA"/>
</dbReference>
<sequence length="575" mass="65850">MRLKRVHIIQILILIGAALTWFITTGMLSASNPSDTATDRIQQRVSTATGRSLLNFAYNDEDTARLLKTFYSERKGLPAWIGEEGPDAQAVTLLRILKRSYREGLCPQDYGIERIETMMTAISREKELDHPVNPERLADLDLLLTEAFFSYAAHFAGGRADHQKQYPGWVYKPRQTDLVKTLVNALESKNLEGTLNDLAPRFYDYRKLHEILNSYIDIAENGGWPVIPDGRPLKKGMRDYRVNLLRNRLMMTSGSPNTSQAIPNDVFDRELEIAVRSFQRQHGLRQDGIVGPPTLRHLNVPVEVRICQVAVNLDRLRWLPTELGNRHLLINIPAFNLEVVEDQNVVMNIRAIVGKTNKRTNLLSSRVTSVELNPYWRVPKTIAVEEYLPKLKKNPQYLSGKKMKVFAGGNYQNRPISPETINWSRYSTERFPYFLRQEPGPDNPLGRVKFVFSNEADIYIHDTPTRRLFAQSRRSFSHGCIRIEKPVDLAAYLLQSSSDNRWSSRNIQAEIQKGKNKTLILPKVVPVHIVYKTVWIDQEGKLNFRPDIYNIDNIPGNLTVIMASLERSHLNSGLR</sequence>
<dbReference type="InterPro" id="IPR036366">
    <property type="entry name" value="PGBDSf"/>
</dbReference>
<name>A0A1H8A634_9BACT</name>
<dbReference type="UniPathway" id="UPA00219"/>
<dbReference type="Gene3D" id="1.10.101.10">
    <property type="entry name" value="PGBD-like superfamily/PGBD"/>
    <property type="match status" value="1"/>
</dbReference>
<dbReference type="InterPro" id="IPR036365">
    <property type="entry name" value="PGBD-like_sf"/>
</dbReference>
<dbReference type="SUPFAM" id="SSF141523">
    <property type="entry name" value="L,D-transpeptidase catalytic domain-like"/>
    <property type="match status" value="1"/>
</dbReference>
<reference evidence="9 10" key="1">
    <citation type="submission" date="2016-10" db="EMBL/GenBank/DDBJ databases">
        <authorList>
            <person name="de Groot N.N."/>
        </authorList>
    </citation>
    <scope>NUCLEOTIDE SEQUENCE [LARGE SCALE GENOMIC DNA]</scope>
    <source>
        <strain evidence="9 10">DSM 8423</strain>
    </source>
</reference>
<dbReference type="PROSITE" id="PS52029">
    <property type="entry name" value="LD_TPASE"/>
    <property type="match status" value="1"/>
</dbReference>
<dbReference type="InterPro" id="IPR002477">
    <property type="entry name" value="Peptidoglycan-bd-like"/>
</dbReference>
<dbReference type="Pfam" id="PF01471">
    <property type="entry name" value="PG_binding_1"/>
    <property type="match status" value="1"/>
</dbReference>
<dbReference type="Pfam" id="PF20142">
    <property type="entry name" value="Scaffold"/>
    <property type="match status" value="1"/>
</dbReference>
<proteinExistence type="inferred from homology"/>
<comment type="similarity">
    <text evidence="2">Belongs to the YkuD family.</text>
</comment>
<dbReference type="AlphaFoldDB" id="A0A1H8A634"/>
<dbReference type="Pfam" id="PF03734">
    <property type="entry name" value="YkuD"/>
    <property type="match status" value="1"/>
</dbReference>
<comment type="pathway">
    <text evidence="1 7">Cell wall biogenesis; peptidoglycan biosynthesis.</text>
</comment>
<dbReference type="CDD" id="cd16913">
    <property type="entry name" value="YkuD_like"/>
    <property type="match status" value="1"/>
</dbReference>
<keyword evidence="10" id="KW-1185">Reference proteome</keyword>
<dbReference type="Gene3D" id="2.40.440.10">
    <property type="entry name" value="L,D-transpeptidase catalytic domain-like"/>
    <property type="match status" value="1"/>
</dbReference>
<evidence type="ECO:0000256" key="6">
    <source>
        <dbReference type="ARBA" id="ARBA00023316"/>
    </source>
</evidence>
<evidence type="ECO:0000256" key="2">
    <source>
        <dbReference type="ARBA" id="ARBA00005992"/>
    </source>
</evidence>